<organism evidence="1 2">
    <name type="scientific">Persea americana</name>
    <name type="common">Avocado</name>
    <dbReference type="NCBI Taxonomy" id="3435"/>
    <lineage>
        <taxon>Eukaryota</taxon>
        <taxon>Viridiplantae</taxon>
        <taxon>Streptophyta</taxon>
        <taxon>Embryophyta</taxon>
        <taxon>Tracheophyta</taxon>
        <taxon>Spermatophyta</taxon>
        <taxon>Magnoliopsida</taxon>
        <taxon>Magnoliidae</taxon>
        <taxon>Laurales</taxon>
        <taxon>Lauraceae</taxon>
        <taxon>Persea</taxon>
    </lineage>
</organism>
<evidence type="ECO:0000313" key="2">
    <source>
        <dbReference type="Proteomes" id="UP001234297"/>
    </source>
</evidence>
<gene>
    <name evidence="1" type="ORF">MRB53_000621</name>
</gene>
<name>A0ACC2MQ17_PERAE</name>
<accession>A0ACC2MQ17</accession>
<dbReference type="EMBL" id="CM056809">
    <property type="protein sequence ID" value="KAJ8647598.1"/>
    <property type="molecule type" value="Genomic_DNA"/>
</dbReference>
<reference evidence="1 2" key="1">
    <citation type="journal article" date="2022" name="Hortic Res">
        <title>A haplotype resolved chromosomal level avocado genome allows analysis of novel avocado genes.</title>
        <authorList>
            <person name="Nath O."/>
            <person name="Fletcher S.J."/>
            <person name="Hayward A."/>
            <person name="Shaw L.M."/>
            <person name="Masouleh A.K."/>
            <person name="Furtado A."/>
            <person name="Henry R.J."/>
            <person name="Mitter N."/>
        </authorList>
    </citation>
    <scope>NUCLEOTIDE SEQUENCE [LARGE SCALE GENOMIC DNA]</scope>
    <source>
        <strain evidence="2">cv. Hass</strain>
    </source>
</reference>
<proteinExistence type="predicted"/>
<protein>
    <submittedName>
        <fullName evidence="1">Uncharacterized protein</fullName>
    </submittedName>
</protein>
<evidence type="ECO:0000313" key="1">
    <source>
        <dbReference type="EMBL" id="KAJ8647598.1"/>
    </source>
</evidence>
<dbReference type="Proteomes" id="UP001234297">
    <property type="component" value="Chromosome 1"/>
</dbReference>
<keyword evidence="2" id="KW-1185">Reference proteome</keyword>
<comment type="caution">
    <text evidence="1">The sequence shown here is derived from an EMBL/GenBank/DDBJ whole genome shotgun (WGS) entry which is preliminary data.</text>
</comment>
<sequence>MRFPLPPSSLLIVSLFLSIFFFFCSYPTSAQCLDDQKSSLLTLFGTAHPPPSWTPNTDCCIHWEGITCNDSTGHVTGLGLPNRSINASINFTSLISLSSLRNLDLSNNSFFNSSIPTSIGALSNLTHLNLSNSGFTGYVPVEISRIKSLESLDLSSTFLRSLSSLRFSSHDFEFVVGNLSGLRELYLDGVNISSPAPKSLAGLANLRSLHLNSCNLTGDFPVLMFRLRNLETLDLSNNLHLKGSLPEFPQESRLQILSLSGTNFSGRLPSSFGNLRHLQRLELKGCKFSEGIPSSLGSISQLVHLDISHNSFSGLGWGFGMGIGMVFGPLVFWRNGRRWYNKHVDRMLFMVMPTRAWFFTDSLLEMIGEEETLEQELMEFTSDDVEEEEERELLRRHFCVFCTKIDMGWKWAIHRECSCPDASPLFSSQGSQNAEETVR</sequence>